<evidence type="ECO:0000256" key="6">
    <source>
        <dbReference type="ARBA" id="ARBA00022989"/>
    </source>
</evidence>
<feature type="domain" description="Ig-like" evidence="14">
    <location>
        <begin position="251"/>
        <end position="339"/>
    </location>
</feature>
<feature type="chain" id="PRO_5041646266" evidence="13">
    <location>
        <begin position="26"/>
        <end position="388"/>
    </location>
</feature>
<dbReference type="SUPFAM" id="SSF48726">
    <property type="entry name" value="Immunoglobulin"/>
    <property type="match status" value="1"/>
</dbReference>
<evidence type="ECO:0000256" key="9">
    <source>
        <dbReference type="ARBA" id="ARBA00023180"/>
    </source>
</evidence>
<dbReference type="InterPro" id="IPR050208">
    <property type="entry name" value="MHC_class-I_related"/>
</dbReference>
<dbReference type="PROSITE" id="PS00290">
    <property type="entry name" value="IG_MHC"/>
    <property type="match status" value="1"/>
</dbReference>
<evidence type="ECO:0000256" key="5">
    <source>
        <dbReference type="ARBA" id="ARBA00022859"/>
    </source>
</evidence>
<feature type="region of interest" description="Disordered" evidence="11">
    <location>
        <begin position="37"/>
        <end position="56"/>
    </location>
</feature>
<dbReference type="InterPro" id="IPR001039">
    <property type="entry name" value="MHC_I_a_a1/a2"/>
</dbReference>
<dbReference type="SUPFAM" id="SSF54452">
    <property type="entry name" value="MHC antigen-recognition domain"/>
    <property type="match status" value="1"/>
</dbReference>
<keyword evidence="4 13" id="KW-0732">Signal</keyword>
<dbReference type="CDD" id="cd07698">
    <property type="entry name" value="IgC1_MHC_I_alpha3"/>
    <property type="match status" value="1"/>
</dbReference>
<protein>
    <submittedName>
        <fullName evidence="16">Major histocompatibility complex class I-related gene protein-like</fullName>
    </submittedName>
</protein>
<name>A0AA97J7Z6_EUBMA</name>
<feature type="compositionally biased region" description="Basic and acidic residues" evidence="11">
    <location>
        <begin position="37"/>
        <end position="46"/>
    </location>
</feature>
<dbReference type="Pfam" id="PF07654">
    <property type="entry name" value="C1-set"/>
    <property type="match status" value="1"/>
</dbReference>
<dbReference type="InterPro" id="IPR037055">
    <property type="entry name" value="MHC_I-like_Ag-recog_sf"/>
</dbReference>
<evidence type="ECO:0000256" key="2">
    <source>
        <dbReference type="ARBA" id="ARBA00022451"/>
    </source>
</evidence>
<feature type="signal peptide" evidence="13">
    <location>
        <begin position="1"/>
        <end position="25"/>
    </location>
</feature>
<dbReference type="InterPro" id="IPR011161">
    <property type="entry name" value="MHC_I-like_Ag-recog"/>
</dbReference>
<evidence type="ECO:0000313" key="15">
    <source>
        <dbReference type="Proteomes" id="UP001190640"/>
    </source>
</evidence>
<evidence type="ECO:0000256" key="12">
    <source>
        <dbReference type="SAM" id="Phobius"/>
    </source>
</evidence>
<keyword evidence="15" id="KW-1185">Reference proteome</keyword>
<dbReference type="InterPro" id="IPR003597">
    <property type="entry name" value="Ig_C1-set"/>
</dbReference>
<dbReference type="GO" id="GO:0002474">
    <property type="term" value="P:antigen processing and presentation of peptide antigen via MHC class I"/>
    <property type="evidence" value="ECO:0007669"/>
    <property type="project" value="UniProtKB-KW"/>
</dbReference>
<dbReference type="FunFam" id="3.30.500.10:FF:000001">
    <property type="entry name" value="H-2 class I histocompatibility antigen, alpha chain"/>
    <property type="match status" value="1"/>
</dbReference>
<dbReference type="Proteomes" id="UP001190640">
    <property type="component" value="Chromosome 4"/>
</dbReference>
<dbReference type="InterPro" id="IPR011162">
    <property type="entry name" value="MHC_I/II-like_Ag-recog"/>
</dbReference>
<dbReference type="Pfam" id="PF00129">
    <property type="entry name" value="MHC_I"/>
    <property type="match status" value="1"/>
</dbReference>
<dbReference type="InterPro" id="IPR003006">
    <property type="entry name" value="Ig/MHC_CS"/>
</dbReference>
<evidence type="ECO:0000256" key="3">
    <source>
        <dbReference type="ARBA" id="ARBA00022692"/>
    </source>
</evidence>
<dbReference type="PANTHER" id="PTHR16675:SF242">
    <property type="entry name" value="MAJOR HISTOCOMPATIBILITY COMPLEX CLASS I-RELATED GENE PROTEIN"/>
    <property type="match status" value="1"/>
</dbReference>
<keyword evidence="7 12" id="KW-0472">Membrane</keyword>
<organism evidence="15 16">
    <name type="scientific">Eublepharis macularius</name>
    <name type="common">Leopard gecko</name>
    <name type="synonym">Cyrtodactylus macularius</name>
    <dbReference type="NCBI Taxonomy" id="481883"/>
    <lineage>
        <taxon>Eukaryota</taxon>
        <taxon>Metazoa</taxon>
        <taxon>Chordata</taxon>
        <taxon>Craniata</taxon>
        <taxon>Vertebrata</taxon>
        <taxon>Euteleostomi</taxon>
        <taxon>Lepidosauria</taxon>
        <taxon>Squamata</taxon>
        <taxon>Bifurcata</taxon>
        <taxon>Gekkota</taxon>
        <taxon>Eublepharidae</taxon>
        <taxon>Eublepharinae</taxon>
        <taxon>Eublepharis</taxon>
    </lineage>
</organism>
<dbReference type="Gene3D" id="2.60.40.10">
    <property type="entry name" value="Immunoglobulins"/>
    <property type="match status" value="1"/>
</dbReference>
<dbReference type="GO" id="GO:0042612">
    <property type="term" value="C:MHC class I protein complex"/>
    <property type="evidence" value="ECO:0007669"/>
    <property type="project" value="UniProtKB-KW"/>
</dbReference>
<keyword evidence="6 12" id="KW-1133">Transmembrane helix</keyword>
<dbReference type="GeneID" id="129328023"/>
<dbReference type="PANTHER" id="PTHR16675">
    <property type="entry name" value="MHC CLASS I-RELATED"/>
    <property type="match status" value="1"/>
</dbReference>
<dbReference type="PRINTS" id="PR01638">
    <property type="entry name" value="MHCCLASSI"/>
</dbReference>
<comment type="subcellular location">
    <subcellularLocation>
        <location evidence="1">Membrane</location>
        <topology evidence="1">Single-pass type I membrane protein</topology>
    </subcellularLocation>
</comment>
<reference evidence="16" key="1">
    <citation type="submission" date="2025-08" db="UniProtKB">
        <authorList>
            <consortium name="RefSeq"/>
        </authorList>
    </citation>
    <scope>IDENTIFICATION</scope>
    <source>
        <tissue evidence="16">Blood</tissue>
    </source>
</reference>
<sequence>MNSLPRGRLLLGVVALLLVGGYVQPRGLCGTAEALARRRGDAREPRQSSLHPKGLSFYRGSSSTSHSMRYFYTGVSQPSQGLPRFIVVVYIDDQPITHYDSNTQEKVPVAPWMKKVEKDNPRDWSAESQALLRNEDLFKKSLVALQNSYNQTSGTGLHTLQLTYGCEGGTEEQLGLRYWKFGYDGEDFLDFDKETLSWTAADRQAEISKQKLDSLLNYSKQCMSYLDEKCIDWLQKRLEYGKEALQRTERPTVKVARKEGYGGQETLICQTHGFYPKEIEIAWTKDGEVKWQDTLTGGVVPNSDGTYHTWLSIEVDPKDRGRYRCQVGHDSLREPLHLAWEEPASNVGLIVGVLLGVLAALILLGAGVAYYLKKNRCPESSYERATGD</sequence>
<dbReference type="InterPro" id="IPR007110">
    <property type="entry name" value="Ig-like_dom"/>
</dbReference>
<evidence type="ECO:0000256" key="1">
    <source>
        <dbReference type="ARBA" id="ARBA00004479"/>
    </source>
</evidence>
<dbReference type="KEGG" id="emc:129328023"/>
<dbReference type="GO" id="GO:0005615">
    <property type="term" value="C:extracellular space"/>
    <property type="evidence" value="ECO:0007669"/>
    <property type="project" value="TreeGrafter"/>
</dbReference>
<evidence type="ECO:0000256" key="4">
    <source>
        <dbReference type="ARBA" id="ARBA00022729"/>
    </source>
</evidence>
<dbReference type="PROSITE" id="PS50835">
    <property type="entry name" value="IG_LIKE"/>
    <property type="match status" value="1"/>
</dbReference>
<evidence type="ECO:0000256" key="13">
    <source>
        <dbReference type="SAM" id="SignalP"/>
    </source>
</evidence>
<feature type="transmembrane region" description="Helical" evidence="12">
    <location>
        <begin position="347"/>
        <end position="372"/>
    </location>
</feature>
<dbReference type="GO" id="GO:0006955">
    <property type="term" value="P:immune response"/>
    <property type="evidence" value="ECO:0007669"/>
    <property type="project" value="TreeGrafter"/>
</dbReference>
<accession>A0AA97J7Z6</accession>
<evidence type="ECO:0000313" key="16">
    <source>
        <dbReference type="RefSeq" id="XP_054832737.1"/>
    </source>
</evidence>
<dbReference type="InterPro" id="IPR036179">
    <property type="entry name" value="Ig-like_dom_sf"/>
</dbReference>
<keyword evidence="9" id="KW-0325">Glycoprotein</keyword>
<evidence type="ECO:0000259" key="14">
    <source>
        <dbReference type="PROSITE" id="PS50835"/>
    </source>
</evidence>
<keyword evidence="8" id="KW-1015">Disulfide bond</keyword>
<dbReference type="SMART" id="SM00407">
    <property type="entry name" value="IGc1"/>
    <property type="match status" value="1"/>
</dbReference>
<evidence type="ECO:0000256" key="8">
    <source>
        <dbReference type="ARBA" id="ARBA00023157"/>
    </source>
</evidence>
<dbReference type="InterPro" id="IPR013783">
    <property type="entry name" value="Ig-like_fold"/>
</dbReference>
<dbReference type="FunFam" id="2.60.40.10:FF:000204">
    <property type="entry name" value="Major histocompatibility complex, class I-related protein"/>
    <property type="match status" value="1"/>
</dbReference>
<dbReference type="GO" id="GO:0009897">
    <property type="term" value="C:external side of plasma membrane"/>
    <property type="evidence" value="ECO:0007669"/>
    <property type="project" value="TreeGrafter"/>
</dbReference>
<gene>
    <name evidence="16" type="primary">LOC129328023</name>
</gene>
<proteinExistence type="inferred from homology"/>
<keyword evidence="2" id="KW-0490">MHC I</keyword>
<dbReference type="AlphaFoldDB" id="A0AA97J7Z6"/>
<evidence type="ECO:0000256" key="10">
    <source>
        <dbReference type="RuleBase" id="RU004439"/>
    </source>
</evidence>
<keyword evidence="5" id="KW-0391">Immunity</keyword>
<dbReference type="Gene3D" id="3.30.500.10">
    <property type="entry name" value="MHC class I-like antigen recognition-like"/>
    <property type="match status" value="1"/>
</dbReference>
<comment type="similarity">
    <text evidence="10">Belongs to the MHC class I family.</text>
</comment>
<evidence type="ECO:0000256" key="11">
    <source>
        <dbReference type="SAM" id="MobiDB-lite"/>
    </source>
</evidence>
<keyword evidence="3 12" id="KW-0812">Transmembrane</keyword>
<evidence type="ECO:0000256" key="7">
    <source>
        <dbReference type="ARBA" id="ARBA00023136"/>
    </source>
</evidence>
<dbReference type="RefSeq" id="XP_054832737.1">
    <property type="nucleotide sequence ID" value="XM_054976762.1"/>
</dbReference>